<dbReference type="KEGG" id="psl:Psta_0634"/>
<sequence length="67" mass="7744">MPRLTTRDLLFFTLVNGTLFALLAIVYRNSIDPQLSAKWWMGIGGDWLIANFILVLFFVSRNSPKKR</sequence>
<name>D2R4H2_PIRSD</name>
<keyword evidence="1" id="KW-0472">Membrane</keyword>
<dbReference type="Proteomes" id="UP000001887">
    <property type="component" value="Chromosome"/>
</dbReference>
<feature type="transmembrane region" description="Helical" evidence="1">
    <location>
        <begin position="39"/>
        <end position="59"/>
    </location>
</feature>
<organism evidence="2 3">
    <name type="scientific">Pirellula staleyi (strain ATCC 27377 / DSM 6068 / ICPB 4128)</name>
    <name type="common">Pirella staleyi</name>
    <dbReference type="NCBI Taxonomy" id="530564"/>
    <lineage>
        <taxon>Bacteria</taxon>
        <taxon>Pseudomonadati</taxon>
        <taxon>Planctomycetota</taxon>
        <taxon>Planctomycetia</taxon>
        <taxon>Pirellulales</taxon>
        <taxon>Pirellulaceae</taxon>
        <taxon>Pirellula</taxon>
    </lineage>
</organism>
<keyword evidence="3" id="KW-1185">Reference proteome</keyword>
<reference evidence="2 3" key="1">
    <citation type="journal article" date="2009" name="Stand. Genomic Sci.">
        <title>Complete genome sequence of Pirellula staleyi type strain (ATCC 27377).</title>
        <authorList>
            <person name="Clum A."/>
            <person name="Tindall B.J."/>
            <person name="Sikorski J."/>
            <person name="Ivanova N."/>
            <person name="Mavrommatis K."/>
            <person name="Lucas S."/>
            <person name="Glavina del Rio T."/>
            <person name="Nolan M."/>
            <person name="Chen F."/>
            <person name="Tice H."/>
            <person name="Pitluck S."/>
            <person name="Cheng J.F."/>
            <person name="Chertkov O."/>
            <person name="Brettin T."/>
            <person name="Han C."/>
            <person name="Detter J.C."/>
            <person name="Kuske C."/>
            <person name="Bruce D."/>
            <person name="Goodwin L."/>
            <person name="Ovchinikova G."/>
            <person name="Pati A."/>
            <person name="Mikhailova N."/>
            <person name="Chen A."/>
            <person name="Palaniappan K."/>
            <person name="Land M."/>
            <person name="Hauser L."/>
            <person name="Chang Y.J."/>
            <person name="Jeffries C.D."/>
            <person name="Chain P."/>
            <person name="Rohde M."/>
            <person name="Goker M."/>
            <person name="Bristow J."/>
            <person name="Eisen J.A."/>
            <person name="Markowitz V."/>
            <person name="Hugenholtz P."/>
            <person name="Kyrpides N.C."/>
            <person name="Klenk H.P."/>
            <person name="Lapidus A."/>
        </authorList>
    </citation>
    <scope>NUCLEOTIDE SEQUENCE [LARGE SCALE GENOMIC DNA]</scope>
    <source>
        <strain evidence="3">ATCC 27377 / DSM 6068 / ICPB 4128</strain>
    </source>
</reference>
<keyword evidence="1" id="KW-1133">Transmembrane helix</keyword>
<protein>
    <submittedName>
        <fullName evidence="2">Uncharacterized protein</fullName>
    </submittedName>
</protein>
<proteinExistence type="predicted"/>
<gene>
    <name evidence="2" type="ordered locus">Psta_0634</name>
</gene>
<accession>D2R4H2</accession>
<keyword evidence="1" id="KW-0812">Transmembrane</keyword>
<dbReference type="AlphaFoldDB" id="D2R4H2"/>
<evidence type="ECO:0000256" key="1">
    <source>
        <dbReference type="SAM" id="Phobius"/>
    </source>
</evidence>
<dbReference type="HOGENOM" id="CLU_2808708_0_0_0"/>
<feature type="transmembrane region" description="Helical" evidence="1">
    <location>
        <begin position="9"/>
        <end position="27"/>
    </location>
</feature>
<dbReference type="EMBL" id="CP001848">
    <property type="protein sequence ID" value="ADB15320.1"/>
    <property type="molecule type" value="Genomic_DNA"/>
</dbReference>
<evidence type="ECO:0000313" key="3">
    <source>
        <dbReference type="Proteomes" id="UP000001887"/>
    </source>
</evidence>
<evidence type="ECO:0000313" key="2">
    <source>
        <dbReference type="EMBL" id="ADB15320.1"/>
    </source>
</evidence>